<evidence type="ECO:0000313" key="5">
    <source>
        <dbReference type="Proteomes" id="UP000063964"/>
    </source>
</evidence>
<evidence type="ECO:0000313" key="4">
    <source>
        <dbReference type="EMBL" id="AMD93540.1"/>
    </source>
</evidence>
<dbReference type="AlphaFoldDB" id="A0A0X8JRH2"/>
<dbReference type="Pfam" id="PF08338">
    <property type="entry name" value="DUF1731"/>
    <property type="match status" value="1"/>
</dbReference>
<dbReference type="OrthoDB" id="5292533at2"/>
<feature type="domain" description="NAD-dependent epimerase/dehydratase" evidence="2">
    <location>
        <begin position="3"/>
        <end position="219"/>
    </location>
</feature>
<dbReference type="PANTHER" id="PTHR11092:SF0">
    <property type="entry name" value="EPIMERASE FAMILY PROTEIN SDR39U1"/>
    <property type="match status" value="1"/>
</dbReference>
<accession>A0A0X8JRH2</accession>
<dbReference type="InterPro" id="IPR036291">
    <property type="entry name" value="NAD(P)-bd_dom_sf"/>
</dbReference>
<gene>
    <name evidence="4" type="ORF">AXF15_10790</name>
</gene>
<dbReference type="PANTHER" id="PTHR11092">
    <property type="entry name" value="SUGAR NUCLEOTIDE EPIMERASE RELATED"/>
    <property type="match status" value="1"/>
</dbReference>
<dbReference type="STRING" id="888061.AXF15_10790"/>
<evidence type="ECO:0000259" key="3">
    <source>
        <dbReference type="Pfam" id="PF08338"/>
    </source>
</evidence>
<dbReference type="Pfam" id="PF01370">
    <property type="entry name" value="Epimerase"/>
    <property type="match status" value="1"/>
</dbReference>
<sequence length="296" mass="32209">MKILVFGATGFVGGRLVPHLAARGHKVTVAARSAAVFPGEVRTILADPMKPGAWSGAVENSDAVVNLAGAPITLRWNRANRKEILESRATGTRNIVEAMRRGPAKTLLCAGATGYYGHGGDLVLTEASPRGQGFLSDVAAAWQDEAMRAETFGHRVVIPRMGVVLGHGGMLARLRPFFSLGLGGRLGPGRQWFPWIHIQDLIRVIAFLLENPEARGVFNACAPAPVTNAEFTRTLSRILRRPALLPVLAPILRLFMGEQADLLLNSQRCIPTHLESMHFQFTFPELRPALENLFLT</sequence>
<evidence type="ECO:0000256" key="1">
    <source>
        <dbReference type="ARBA" id="ARBA00009353"/>
    </source>
</evidence>
<protein>
    <recommendedName>
        <fullName evidence="6">Epimerase</fullName>
    </recommendedName>
</protein>
<name>A0A0X8JRH2_9BACT</name>
<evidence type="ECO:0000259" key="2">
    <source>
        <dbReference type="Pfam" id="PF01370"/>
    </source>
</evidence>
<dbReference type="EMBL" id="CP014230">
    <property type="protein sequence ID" value="AMD93540.1"/>
    <property type="molecule type" value="Genomic_DNA"/>
</dbReference>
<dbReference type="Proteomes" id="UP000063964">
    <property type="component" value="Chromosome"/>
</dbReference>
<dbReference type="RefSeq" id="WP_066607268.1">
    <property type="nucleotide sequence ID" value="NZ_CP014230.1"/>
</dbReference>
<feature type="domain" description="DUF1731" evidence="3">
    <location>
        <begin position="249"/>
        <end position="293"/>
    </location>
</feature>
<dbReference type="InterPro" id="IPR001509">
    <property type="entry name" value="Epimerase_deHydtase"/>
</dbReference>
<dbReference type="InterPro" id="IPR013549">
    <property type="entry name" value="DUF1731"/>
</dbReference>
<dbReference type="InterPro" id="IPR010099">
    <property type="entry name" value="SDR39U1"/>
</dbReference>
<reference evidence="5" key="1">
    <citation type="submission" date="2016-02" db="EMBL/GenBank/DDBJ databases">
        <authorList>
            <person name="Holder M.E."/>
            <person name="Ajami N.J."/>
            <person name="Petrosino J.F."/>
        </authorList>
    </citation>
    <scope>NUCLEOTIDE SEQUENCE [LARGE SCALE GENOMIC DNA]</scope>
    <source>
        <strain evidence="5">DSM 12838</strain>
    </source>
</reference>
<evidence type="ECO:0008006" key="6">
    <source>
        <dbReference type="Google" id="ProtNLM"/>
    </source>
</evidence>
<organism evidence="4 5">
    <name type="scientific">Desulfomicrobium orale DSM 12838</name>
    <dbReference type="NCBI Taxonomy" id="888061"/>
    <lineage>
        <taxon>Bacteria</taxon>
        <taxon>Pseudomonadati</taxon>
        <taxon>Thermodesulfobacteriota</taxon>
        <taxon>Desulfovibrionia</taxon>
        <taxon>Desulfovibrionales</taxon>
        <taxon>Desulfomicrobiaceae</taxon>
        <taxon>Desulfomicrobium</taxon>
    </lineage>
</organism>
<dbReference type="NCBIfam" id="TIGR01777">
    <property type="entry name" value="yfcH"/>
    <property type="match status" value="1"/>
</dbReference>
<comment type="similarity">
    <text evidence="1">Belongs to the NAD(P)-dependent epimerase/dehydratase family. SDR39U1 subfamily.</text>
</comment>
<proteinExistence type="inferred from homology"/>
<dbReference type="SUPFAM" id="SSF51735">
    <property type="entry name" value="NAD(P)-binding Rossmann-fold domains"/>
    <property type="match status" value="1"/>
</dbReference>
<keyword evidence="5" id="KW-1185">Reference proteome</keyword>
<dbReference type="KEGG" id="doa:AXF15_10790"/>
<dbReference type="Gene3D" id="3.40.50.720">
    <property type="entry name" value="NAD(P)-binding Rossmann-like Domain"/>
    <property type="match status" value="1"/>
</dbReference>